<reference evidence="2" key="1">
    <citation type="submission" date="2016-10" db="EMBL/GenBank/DDBJ databases">
        <authorList>
            <person name="Varghese N."/>
            <person name="Submissions S."/>
        </authorList>
    </citation>
    <scope>NUCLEOTIDE SEQUENCE [LARGE SCALE GENOMIC DNA]</scope>
    <source>
        <strain evidence="2">CGMCC 4.3530</strain>
    </source>
</reference>
<sequence length="51" mass="5588">MPTLLGQILTPLDQVPHIVANLFQLIRLYLIEQAPKNGAGRVAELVALPLQ</sequence>
<accession>A0A1H3TD13</accession>
<gene>
    <name evidence="1" type="ORF">SAMN05216215_10792</name>
</gene>
<evidence type="ECO:0000313" key="2">
    <source>
        <dbReference type="Proteomes" id="UP000199529"/>
    </source>
</evidence>
<dbReference type="EMBL" id="FNOK01000079">
    <property type="protein sequence ID" value="SDZ47731.1"/>
    <property type="molecule type" value="Genomic_DNA"/>
</dbReference>
<evidence type="ECO:0000313" key="1">
    <source>
        <dbReference type="EMBL" id="SDZ47731.1"/>
    </source>
</evidence>
<protein>
    <submittedName>
        <fullName evidence="1">Uncharacterized protein</fullName>
    </submittedName>
</protein>
<keyword evidence="2" id="KW-1185">Reference proteome</keyword>
<name>A0A1H3TD13_9PSEU</name>
<organism evidence="1 2">
    <name type="scientific">Saccharopolyspora shandongensis</name>
    <dbReference type="NCBI Taxonomy" id="418495"/>
    <lineage>
        <taxon>Bacteria</taxon>
        <taxon>Bacillati</taxon>
        <taxon>Actinomycetota</taxon>
        <taxon>Actinomycetes</taxon>
        <taxon>Pseudonocardiales</taxon>
        <taxon>Pseudonocardiaceae</taxon>
        <taxon>Saccharopolyspora</taxon>
    </lineage>
</organism>
<proteinExistence type="predicted"/>
<dbReference type="Proteomes" id="UP000199529">
    <property type="component" value="Unassembled WGS sequence"/>
</dbReference>
<dbReference type="RefSeq" id="WP_177226997.1">
    <property type="nucleotide sequence ID" value="NZ_FNOK01000079.1"/>
</dbReference>
<dbReference type="AlphaFoldDB" id="A0A1H3TD13"/>